<proteinExistence type="predicted"/>
<dbReference type="PROSITE" id="PS50113">
    <property type="entry name" value="PAC"/>
    <property type="match status" value="1"/>
</dbReference>
<dbReference type="InterPro" id="IPR000014">
    <property type="entry name" value="PAS"/>
</dbReference>
<dbReference type="Pfam" id="PF02518">
    <property type="entry name" value="HATPase_c"/>
    <property type="match status" value="1"/>
</dbReference>
<dbReference type="CDD" id="cd02019">
    <property type="entry name" value="NK"/>
    <property type="match status" value="1"/>
</dbReference>
<evidence type="ECO:0000259" key="11">
    <source>
        <dbReference type="PROSITE" id="PS50112"/>
    </source>
</evidence>
<evidence type="ECO:0000259" key="9">
    <source>
        <dbReference type="PROSITE" id="PS50011"/>
    </source>
</evidence>
<dbReference type="GO" id="GO:0005524">
    <property type="term" value="F:ATP binding"/>
    <property type="evidence" value="ECO:0007669"/>
    <property type="project" value="UniProtKB-KW"/>
</dbReference>
<comment type="caution">
    <text evidence="13">The sequence shown here is derived from an EMBL/GenBank/DDBJ whole genome shotgun (WGS) entry which is preliminary data.</text>
</comment>
<keyword evidence="4" id="KW-0808">Transferase</keyword>
<dbReference type="SUPFAM" id="SSF47384">
    <property type="entry name" value="Homodimeric domain of signal transducing histidine kinase"/>
    <property type="match status" value="1"/>
</dbReference>
<dbReference type="PANTHER" id="PTHR43642">
    <property type="entry name" value="HYBRID SIGNAL TRANSDUCTION HISTIDINE KINASE G"/>
    <property type="match status" value="1"/>
</dbReference>
<dbReference type="SUPFAM" id="SSF55781">
    <property type="entry name" value="GAF domain-like"/>
    <property type="match status" value="1"/>
</dbReference>
<dbReference type="InterPro" id="IPR003661">
    <property type="entry name" value="HisK_dim/P_dom"/>
</dbReference>
<evidence type="ECO:0000256" key="6">
    <source>
        <dbReference type="ARBA" id="ARBA00022777"/>
    </source>
</evidence>
<dbReference type="Pfam" id="PF08448">
    <property type="entry name" value="PAS_4"/>
    <property type="match status" value="1"/>
</dbReference>
<feature type="domain" description="PAS" evidence="11">
    <location>
        <begin position="1348"/>
        <end position="1419"/>
    </location>
</feature>
<keyword evidence="6" id="KW-0418">Kinase</keyword>
<dbReference type="CDD" id="cd16922">
    <property type="entry name" value="HATPase_EvgS-ArcB-TorS-like"/>
    <property type="match status" value="1"/>
</dbReference>
<dbReference type="NCBIfam" id="TIGR00229">
    <property type="entry name" value="sensory_box"/>
    <property type="match status" value="1"/>
</dbReference>
<dbReference type="InterPro" id="IPR013656">
    <property type="entry name" value="PAS_4"/>
</dbReference>
<dbReference type="InterPro" id="IPR005467">
    <property type="entry name" value="His_kinase_dom"/>
</dbReference>
<feature type="domain" description="PAC" evidence="12">
    <location>
        <begin position="1422"/>
        <end position="1474"/>
    </location>
</feature>
<dbReference type="PANTHER" id="PTHR43642:SF1">
    <property type="entry name" value="HYBRID SIGNAL TRANSDUCTION HISTIDINE KINASE G"/>
    <property type="match status" value="1"/>
</dbReference>
<keyword evidence="14" id="KW-1185">Reference proteome</keyword>
<dbReference type="EMBL" id="NIBG01000046">
    <property type="protein sequence ID" value="PAB55761.1"/>
    <property type="molecule type" value="Genomic_DNA"/>
</dbReference>
<dbReference type="GO" id="GO:0000155">
    <property type="term" value="F:phosphorelay sensor kinase activity"/>
    <property type="evidence" value="ECO:0007669"/>
    <property type="project" value="InterPro"/>
</dbReference>
<dbReference type="Gene3D" id="3.30.450.20">
    <property type="entry name" value="PAS domain"/>
    <property type="match status" value="1"/>
</dbReference>
<dbReference type="Pfam" id="PF00069">
    <property type="entry name" value="Pkinase"/>
    <property type="match status" value="1"/>
</dbReference>
<dbReference type="Gene3D" id="1.10.287.130">
    <property type="match status" value="1"/>
</dbReference>
<evidence type="ECO:0000256" key="7">
    <source>
        <dbReference type="ARBA" id="ARBA00022840"/>
    </source>
</evidence>
<dbReference type="Pfam" id="PF00512">
    <property type="entry name" value="HisKA"/>
    <property type="match status" value="1"/>
</dbReference>
<dbReference type="InterPro" id="IPR041664">
    <property type="entry name" value="AAA_16"/>
</dbReference>
<evidence type="ECO:0000256" key="1">
    <source>
        <dbReference type="ARBA" id="ARBA00000085"/>
    </source>
</evidence>
<evidence type="ECO:0000313" key="13">
    <source>
        <dbReference type="EMBL" id="PAB55761.1"/>
    </source>
</evidence>
<dbReference type="InterPro" id="IPR003018">
    <property type="entry name" value="GAF"/>
</dbReference>
<dbReference type="InterPro" id="IPR000719">
    <property type="entry name" value="Prot_kinase_dom"/>
</dbReference>
<dbReference type="PROSITE" id="PS50112">
    <property type="entry name" value="PAS"/>
    <property type="match status" value="1"/>
</dbReference>
<dbReference type="InterPro" id="IPR036890">
    <property type="entry name" value="HATPase_C_sf"/>
</dbReference>
<dbReference type="SUPFAM" id="SSF52540">
    <property type="entry name" value="P-loop containing nucleoside triphosphate hydrolases"/>
    <property type="match status" value="1"/>
</dbReference>
<dbReference type="SUPFAM" id="SSF55785">
    <property type="entry name" value="PYP-like sensor domain (PAS domain)"/>
    <property type="match status" value="1"/>
</dbReference>
<dbReference type="Pfam" id="PF13191">
    <property type="entry name" value="AAA_16"/>
    <property type="match status" value="1"/>
</dbReference>
<dbReference type="Gene3D" id="3.40.50.300">
    <property type="entry name" value="P-loop containing nucleotide triphosphate hydrolases"/>
    <property type="match status" value="1"/>
</dbReference>
<comment type="catalytic activity">
    <reaction evidence="1">
        <text>ATP + protein L-histidine = ADP + protein N-phospho-L-histidine.</text>
        <dbReference type="EC" id="2.7.13.3"/>
    </reaction>
</comment>
<dbReference type="InterPro" id="IPR036097">
    <property type="entry name" value="HisK_dim/P_sf"/>
</dbReference>
<evidence type="ECO:0000256" key="8">
    <source>
        <dbReference type="ARBA" id="ARBA00023012"/>
    </source>
</evidence>
<feature type="domain" description="Histidine kinase" evidence="10">
    <location>
        <begin position="1484"/>
        <end position="1707"/>
    </location>
</feature>
<dbReference type="EC" id="2.7.13.3" evidence="2"/>
<dbReference type="FunFam" id="3.30.565.10:FF:000037">
    <property type="entry name" value="Hybrid sensor histidine kinase/response regulator"/>
    <property type="match status" value="1"/>
</dbReference>
<protein>
    <recommendedName>
        <fullName evidence="2">histidine kinase</fullName>
        <ecNumber evidence="2">2.7.13.3</ecNumber>
    </recommendedName>
</protein>
<dbReference type="SUPFAM" id="SSF56112">
    <property type="entry name" value="Protein kinase-like (PK-like)"/>
    <property type="match status" value="1"/>
</dbReference>
<dbReference type="Gene3D" id="1.10.510.10">
    <property type="entry name" value="Transferase(Phosphotransferase) domain 1"/>
    <property type="match status" value="1"/>
</dbReference>
<sequence>MLMKREKEQKKNVDQLEGTLEYISPEQTGRIDRPVDYRSEYYSLGVCFYQLLTGKLPFNNADRLELIYAHIAKEPLAPIEVNDKIPQVISNIIMKLMAKMPEDRYQSLTGLKSDLKICEKSFKSKGKIKDFKIGEKDIPDRFQIPSKLYGREEELEKLLTSFEKVNNGAKELVLVEGYSGVGKSALVNEVQNQLVERSAYFISGKFEQFQREIPYSALILALENFINQLLLESSEQLATWSEKILQAVENNGQVIIDVLPSLKLIIGEQNPVPKLGPTETQNRFNLVFENFMRAIAQKEHPLVMFIDDLQWADSASLSFIKMLMTNKSIKYLFIIGAYRDNKINLIQPLMMMKNELIKSKIIINIIKLNTLEKKDVQSILEDTFVSVRKDLFAFKEISDFIYSKTQGNPFFVKQFLQSLYDKEYIWFDYNSMGWCWDTSQIKKLDITENVVELLMKKINTLNPSAIQELKNAACIGNQFDLKSLALINEKPWDSMVDDLQLAVKEGLIAVVKNGNTDLSQNNIKFRFLHDRIQQAVYSLIPDHMRPAIHLHIGRLMLKKYVEFEKKEQLFETVRQLNLGKSIISDKTEYIKLAQLNFKAGIAAKGSSAYKAAFIYFQTGIEMLSSDAWQEYYELALGLYSEITEMSYLISDFKQMDEYAEVVLENAKTLTDKVKVYNIKIQAYQAQLNLQEALETGISVLELMGINMPINPNETHIEKAFGNVKEAMEGMEVEDLLNLPSMSDHVKLAAMEIMLSTTPTTYKAAPMLTPILTCKMVELSIKYGNSPLSPGAYAFYGMVLCTGINDIELGYRIGRMSIKLVEKQNLKQYKAKVLEIDNYCIKHWKEHLKSTLDSLTEGYRAGMENGDFEYGAYCLPAHAKNSFYIGRPLSVLEEETVNNTKNIEKIKQGLSLNYEKIFGQLVLNMQGKSKNSVKLIGEMCDENEILPVVSHIGDMIGMVFIFLSKTILYYHFGEYALAVETSKKAEENLAGVAGMVDIAMVYYFDSLSRLATYSAVSNNEKDEILIKVSENQSKMKIWAKYAPMNFLQKFYLVEAERLRVTGRNYEAIEYYEKSISLAKEHEYINDEALANELAAEFWLNENKYRYAKWHFKEAYSGYKFWGAEAKVKDIENKYLEIFHEKFEVNTKDTQSTITALELVDINTIMKASQAISQEIVLEELIKKLIKIVIENVGAQKVVFIMKKEGAFIIKGKKEIEEEKITVVKDIMVEEYENIPKSIINYVSRKNESVILENTTNSINFGGDKYIVKRRPKSILCFPLINQRKLKGIIYLENNLMTGAFTRDRLKVLEILSSQIVISLENAKLYEGLERSNEILDTKVKERTVQLKKEKDKLQKYLDIAEVSFLILDKDGRIALINRKGCEILGYCEEELLGKKWNKNFIKKEDKKESKNKLEALINGESVEYWDRVIVTKTGEERIVSTHNVVLRDEEGNVEGTLSCGVDVTAYKLLREQLEYNKLKLELFANLSHELKTPLNLSFSALQMIDLYRNSDLSPKLNEKFGKYTNIIKQNNYRLLKLVNNIVDITKIASNSFDLNLQNHDIVELIRKITYSVSDYVENKNRILEFNSNMKSKVIACDPFNIERIILNLLSNAIKFTDEGDEISVSIYDKEESISIVVKDTGIGISKDKQKMIFERFRQVDKSFTRNSEGSGIGLTIAKLLIELHDGHITVESKVGKFTKFIIDVPIRELDEKYIYTNNYTNSGENLINRMDIEFSDVYGL</sequence>
<keyword evidence="7" id="KW-0067">ATP-binding</keyword>
<dbReference type="PRINTS" id="PR00344">
    <property type="entry name" value="BCTRLSENSOR"/>
</dbReference>
<evidence type="ECO:0000256" key="3">
    <source>
        <dbReference type="ARBA" id="ARBA00022553"/>
    </source>
</evidence>
<feature type="domain" description="Protein kinase" evidence="9">
    <location>
        <begin position="1"/>
        <end position="117"/>
    </location>
</feature>
<dbReference type="InterPro" id="IPR027417">
    <property type="entry name" value="P-loop_NTPase"/>
</dbReference>
<evidence type="ECO:0000256" key="4">
    <source>
        <dbReference type="ARBA" id="ARBA00022679"/>
    </source>
</evidence>
<dbReference type="Gene3D" id="3.30.450.40">
    <property type="match status" value="1"/>
</dbReference>
<keyword evidence="5" id="KW-0547">Nucleotide-binding</keyword>
<dbReference type="SMART" id="SM00091">
    <property type="entry name" value="PAS"/>
    <property type="match status" value="1"/>
</dbReference>
<dbReference type="InterPro" id="IPR053159">
    <property type="entry name" value="Hybrid_Histidine_Kinase"/>
</dbReference>
<gene>
    <name evidence="13" type="ORF">CCE28_21585</name>
</gene>
<dbReference type="InterPro" id="IPR000700">
    <property type="entry name" value="PAS-assoc_C"/>
</dbReference>
<dbReference type="InterPro" id="IPR004358">
    <property type="entry name" value="Sig_transdc_His_kin-like_C"/>
</dbReference>
<dbReference type="SMART" id="SM00065">
    <property type="entry name" value="GAF"/>
    <property type="match status" value="1"/>
</dbReference>
<dbReference type="PROSITE" id="PS50109">
    <property type="entry name" value="HIS_KIN"/>
    <property type="match status" value="1"/>
</dbReference>
<dbReference type="InterPro" id="IPR003594">
    <property type="entry name" value="HATPase_dom"/>
</dbReference>
<keyword evidence="8" id="KW-0902">Two-component regulatory system</keyword>
<dbReference type="InterPro" id="IPR029016">
    <property type="entry name" value="GAF-like_dom_sf"/>
</dbReference>
<name>A0A267M821_9FIRM</name>
<evidence type="ECO:0000256" key="2">
    <source>
        <dbReference type="ARBA" id="ARBA00012438"/>
    </source>
</evidence>
<dbReference type="CDD" id="cd00130">
    <property type="entry name" value="PAS"/>
    <property type="match status" value="1"/>
</dbReference>
<organism evidence="13 14">
    <name type="scientific">Anaeromicrobium sediminis</name>
    <dbReference type="NCBI Taxonomy" id="1478221"/>
    <lineage>
        <taxon>Bacteria</taxon>
        <taxon>Bacillati</taxon>
        <taxon>Bacillota</taxon>
        <taxon>Clostridia</taxon>
        <taxon>Peptostreptococcales</taxon>
        <taxon>Thermotaleaceae</taxon>
        <taxon>Anaeromicrobium</taxon>
    </lineage>
</organism>
<dbReference type="InterPro" id="IPR011009">
    <property type="entry name" value="Kinase-like_dom_sf"/>
</dbReference>
<dbReference type="Pfam" id="PF01590">
    <property type="entry name" value="GAF"/>
    <property type="match status" value="1"/>
</dbReference>
<dbReference type="SMART" id="SM00388">
    <property type="entry name" value="HisKA"/>
    <property type="match status" value="1"/>
</dbReference>
<dbReference type="SUPFAM" id="SSF55874">
    <property type="entry name" value="ATPase domain of HSP90 chaperone/DNA topoisomerase II/histidine kinase"/>
    <property type="match status" value="1"/>
</dbReference>
<evidence type="ECO:0000259" key="12">
    <source>
        <dbReference type="PROSITE" id="PS50113"/>
    </source>
</evidence>
<evidence type="ECO:0000256" key="5">
    <source>
        <dbReference type="ARBA" id="ARBA00022741"/>
    </source>
</evidence>
<keyword evidence="3" id="KW-0597">Phosphoprotein</keyword>
<evidence type="ECO:0000313" key="14">
    <source>
        <dbReference type="Proteomes" id="UP000216024"/>
    </source>
</evidence>
<dbReference type="InterPro" id="IPR035965">
    <property type="entry name" value="PAS-like_dom_sf"/>
</dbReference>
<dbReference type="Proteomes" id="UP000216024">
    <property type="component" value="Unassembled WGS sequence"/>
</dbReference>
<accession>A0A267M821</accession>
<dbReference type="SMART" id="SM00387">
    <property type="entry name" value="HATPase_c"/>
    <property type="match status" value="1"/>
</dbReference>
<reference evidence="13 14" key="1">
    <citation type="submission" date="2017-06" db="EMBL/GenBank/DDBJ databases">
        <title>Draft genome sequence of anaerobic fermentative bacterium Anaeromicrobium sediminis DY2726D isolated from West Pacific Ocean sediments.</title>
        <authorList>
            <person name="Zeng X."/>
        </authorList>
    </citation>
    <scope>NUCLEOTIDE SEQUENCE [LARGE SCALE GENOMIC DNA]</scope>
    <source>
        <strain evidence="13 14">DY2726D</strain>
    </source>
</reference>
<dbReference type="PROSITE" id="PS50011">
    <property type="entry name" value="PROTEIN_KINASE_DOM"/>
    <property type="match status" value="1"/>
</dbReference>
<dbReference type="CDD" id="cd00082">
    <property type="entry name" value="HisKA"/>
    <property type="match status" value="1"/>
</dbReference>
<dbReference type="Gene3D" id="3.30.565.10">
    <property type="entry name" value="Histidine kinase-like ATPase, C-terminal domain"/>
    <property type="match status" value="1"/>
</dbReference>
<evidence type="ECO:0000259" key="10">
    <source>
        <dbReference type="PROSITE" id="PS50109"/>
    </source>
</evidence>